<dbReference type="Proteomes" id="UP001500403">
    <property type="component" value="Unassembled WGS sequence"/>
</dbReference>
<dbReference type="EMBL" id="BAAAUD010000053">
    <property type="protein sequence ID" value="GAA2962624.1"/>
    <property type="molecule type" value="Genomic_DNA"/>
</dbReference>
<keyword evidence="3" id="KW-1185">Reference proteome</keyword>
<feature type="compositionally biased region" description="Acidic residues" evidence="1">
    <location>
        <begin position="117"/>
        <end position="139"/>
    </location>
</feature>
<dbReference type="RefSeq" id="WP_344498520.1">
    <property type="nucleotide sequence ID" value="NZ_BAAAUD010000053.1"/>
</dbReference>
<feature type="compositionally biased region" description="Basic and acidic residues" evidence="1">
    <location>
        <begin position="140"/>
        <end position="154"/>
    </location>
</feature>
<organism evidence="2 3">
    <name type="scientific">Streptomyces enissocaesilis</name>
    <dbReference type="NCBI Taxonomy" id="332589"/>
    <lineage>
        <taxon>Bacteria</taxon>
        <taxon>Bacillati</taxon>
        <taxon>Actinomycetota</taxon>
        <taxon>Actinomycetes</taxon>
        <taxon>Kitasatosporales</taxon>
        <taxon>Streptomycetaceae</taxon>
        <taxon>Streptomyces</taxon>
        <taxon>Streptomyces rochei group</taxon>
    </lineage>
</organism>
<accession>A0ABP6K5I6</accession>
<name>A0ABP6K5I6_9ACTN</name>
<comment type="caution">
    <text evidence="2">The sequence shown here is derived from an EMBL/GenBank/DDBJ whole genome shotgun (WGS) entry which is preliminary data.</text>
</comment>
<reference evidence="3" key="1">
    <citation type="journal article" date="2019" name="Int. J. Syst. Evol. Microbiol.">
        <title>The Global Catalogue of Microorganisms (GCM) 10K type strain sequencing project: providing services to taxonomists for standard genome sequencing and annotation.</title>
        <authorList>
            <consortium name="The Broad Institute Genomics Platform"/>
            <consortium name="The Broad Institute Genome Sequencing Center for Infectious Disease"/>
            <person name="Wu L."/>
            <person name="Ma J."/>
        </authorList>
    </citation>
    <scope>NUCLEOTIDE SEQUENCE [LARGE SCALE GENOMIC DNA]</scope>
    <source>
        <strain evidence="3">JCM 9088</strain>
    </source>
</reference>
<proteinExistence type="predicted"/>
<evidence type="ECO:0000313" key="2">
    <source>
        <dbReference type="EMBL" id="GAA2962624.1"/>
    </source>
</evidence>
<evidence type="ECO:0008006" key="4">
    <source>
        <dbReference type="Google" id="ProtNLM"/>
    </source>
</evidence>
<evidence type="ECO:0000256" key="1">
    <source>
        <dbReference type="SAM" id="MobiDB-lite"/>
    </source>
</evidence>
<feature type="compositionally biased region" description="Basic residues" evidence="1">
    <location>
        <begin position="155"/>
        <end position="186"/>
    </location>
</feature>
<gene>
    <name evidence="2" type="ORF">GCM10010446_55180</name>
</gene>
<protein>
    <recommendedName>
        <fullName evidence="4">DNA primase</fullName>
    </recommendedName>
</protein>
<sequence>MNNRLTVGLAVGAGYFLGRTKKAKLAFGIGTMVMGKKLQLSPRALAEFASSQLQNNPQFKEIGDQLREDLRGVGKAATGALVTRQINAVADRLHDRRLDVQDRLAGVVPDGVPGPRDEDEDAEEDGGEDEGREEEPEEREEPRQRSKPDGERPERRKKAPAGKTPAKKTAAKKTAAKKTAAKKTAARKTTTAKKTTTAAKGGRSRG</sequence>
<evidence type="ECO:0000313" key="3">
    <source>
        <dbReference type="Proteomes" id="UP001500403"/>
    </source>
</evidence>
<feature type="compositionally biased region" description="Low complexity" evidence="1">
    <location>
        <begin position="187"/>
        <end position="206"/>
    </location>
</feature>
<feature type="region of interest" description="Disordered" evidence="1">
    <location>
        <begin position="101"/>
        <end position="206"/>
    </location>
</feature>